<evidence type="ECO:0000313" key="3">
    <source>
        <dbReference type="Proteomes" id="UP000006906"/>
    </source>
</evidence>
<dbReference type="RefSeq" id="XP_001692747.1">
    <property type="nucleotide sequence ID" value="XM_001692695.2"/>
</dbReference>
<organism evidence="2 3">
    <name type="scientific">Chlamydomonas reinhardtii</name>
    <name type="common">Chlamydomonas smithii</name>
    <dbReference type="NCBI Taxonomy" id="3055"/>
    <lineage>
        <taxon>Eukaryota</taxon>
        <taxon>Viridiplantae</taxon>
        <taxon>Chlorophyta</taxon>
        <taxon>core chlorophytes</taxon>
        <taxon>Chlorophyceae</taxon>
        <taxon>CS clade</taxon>
        <taxon>Chlamydomonadales</taxon>
        <taxon>Chlamydomonadaceae</taxon>
        <taxon>Chlamydomonas</taxon>
    </lineage>
</organism>
<dbReference type="AlphaFoldDB" id="A8IUM5"/>
<proteinExistence type="predicted"/>
<reference evidence="2 3" key="1">
    <citation type="journal article" date="2007" name="Science">
        <title>The Chlamydomonas genome reveals the evolution of key animal and plant functions.</title>
        <authorList>
            <person name="Merchant S.S."/>
            <person name="Prochnik S.E."/>
            <person name="Vallon O."/>
            <person name="Harris E.H."/>
            <person name="Karpowicz S.J."/>
            <person name="Witman G.B."/>
            <person name="Terry A."/>
            <person name="Salamov A."/>
            <person name="Fritz-Laylin L.K."/>
            <person name="Marechal-Drouard L."/>
            <person name="Marshall W.F."/>
            <person name="Qu L.H."/>
            <person name="Nelson D.R."/>
            <person name="Sanderfoot A.A."/>
            <person name="Spalding M.H."/>
            <person name="Kapitonov V.V."/>
            <person name="Ren Q."/>
            <person name="Ferris P."/>
            <person name="Lindquist E."/>
            <person name="Shapiro H."/>
            <person name="Lucas S.M."/>
            <person name="Grimwood J."/>
            <person name="Schmutz J."/>
            <person name="Cardol P."/>
            <person name="Cerutti H."/>
            <person name="Chanfreau G."/>
            <person name="Chen C.L."/>
            <person name="Cognat V."/>
            <person name="Croft M.T."/>
            <person name="Dent R."/>
            <person name="Dutcher S."/>
            <person name="Fernandez E."/>
            <person name="Fukuzawa H."/>
            <person name="Gonzalez-Ballester D."/>
            <person name="Gonzalez-Halphen D."/>
            <person name="Hallmann A."/>
            <person name="Hanikenne M."/>
            <person name="Hippler M."/>
            <person name="Inwood W."/>
            <person name="Jabbari K."/>
            <person name="Kalanon M."/>
            <person name="Kuras R."/>
            <person name="Lefebvre P.A."/>
            <person name="Lemaire S.D."/>
            <person name="Lobanov A.V."/>
            <person name="Lohr M."/>
            <person name="Manuell A."/>
            <person name="Meier I."/>
            <person name="Mets L."/>
            <person name="Mittag M."/>
            <person name="Mittelmeier T."/>
            <person name="Moroney J.V."/>
            <person name="Moseley J."/>
            <person name="Napoli C."/>
            <person name="Nedelcu A.M."/>
            <person name="Niyogi K."/>
            <person name="Novoselov S.V."/>
            <person name="Paulsen I.T."/>
            <person name="Pazour G."/>
            <person name="Purton S."/>
            <person name="Ral J.P."/>
            <person name="Riano-Pachon D.M."/>
            <person name="Riekhof W."/>
            <person name="Rymarquis L."/>
            <person name="Schroda M."/>
            <person name="Stern D."/>
            <person name="Umen J."/>
            <person name="Willows R."/>
            <person name="Wilson N."/>
            <person name="Zimmer S.L."/>
            <person name="Allmer J."/>
            <person name="Balk J."/>
            <person name="Bisova K."/>
            <person name="Chen C.J."/>
            <person name="Elias M."/>
            <person name="Gendler K."/>
            <person name="Hauser C."/>
            <person name="Lamb M.R."/>
            <person name="Ledford H."/>
            <person name="Long J.C."/>
            <person name="Minagawa J."/>
            <person name="Page M.D."/>
            <person name="Pan J."/>
            <person name="Pootakham W."/>
            <person name="Roje S."/>
            <person name="Rose A."/>
            <person name="Stahlberg E."/>
            <person name="Terauchi A.M."/>
            <person name="Yang P."/>
            <person name="Ball S."/>
            <person name="Bowler C."/>
            <person name="Dieckmann C.L."/>
            <person name="Gladyshev V.N."/>
            <person name="Green P."/>
            <person name="Jorgensen R."/>
            <person name="Mayfield S."/>
            <person name="Mueller-Roeber B."/>
            <person name="Rajamani S."/>
            <person name="Sayre R.T."/>
            <person name="Brokstein P."/>
            <person name="Dubchak I."/>
            <person name="Goodstein D."/>
            <person name="Hornick L."/>
            <person name="Huang Y.W."/>
            <person name="Jhaveri J."/>
            <person name="Luo Y."/>
            <person name="Martinez D."/>
            <person name="Ngau W.C."/>
            <person name="Otillar B."/>
            <person name="Poliakov A."/>
            <person name="Porter A."/>
            <person name="Szajkowski L."/>
            <person name="Werner G."/>
            <person name="Zhou K."/>
            <person name="Grigoriev I.V."/>
            <person name="Rokhsar D.S."/>
            <person name="Grossman A.R."/>
        </authorList>
    </citation>
    <scope>NUCLEOTIDE SEQUENCE [LARGE SCALE GENOMIC DNA]</scope>
    <source>
        <strain evidence="3">CC-503</strain>
    </source>
</reference>
<dbReference type="EMBL" id="CM008975">
    <property type="protein sequence ID" value="PNW73476.1"/>
    <property type="molecule type" value="Genomic_DNA"/>
</dbReference>
<protein>
    <submittedName>
        <fullName evidence="2">Uncharacterized protein</fullName>
    </submittedName>
</protein>
<evidence type="ECO:0000256" key="1">
    <source>
        <dbReference type="SAM" id="MobiDB-lite"/>
    </source>
</evidence>
<dbReference type="KEGG" id="cre:CHLRE_14g633250v5"/>
<dbReference type="Proteomes" id="UP000006906">
    <property type="component" value="Chromosome 14"/>
</dbReference>
<sequence length="295" mass="30802">MAWVGLRVPLEKWLGPTGASRFTDEDLRRLWEGGYETLEDLQIASQAGLERARLRPARADQIIHAQGAAAGTTRAGDAGAAADLGMGSAAGAGAAASQGAETAVGAGSLPAATGVAAGQSLGGAADAGYFADLFPSALYCMTFTLYDGVDVAMRLVSHAKANGFRGEVGHVSTSRSDFTFLLKTDDVGKQTLKGFASWLATQVPVRVPCAEASTAFAKAAEADAARVEVTSDPFNPLTRDRELLDMYNQGPLTVVYATTEVREALEKANNTEAEQRERLSKSSLGDSRASSSHAE</sequence>
<dbReference type="HOGENOM" id="CLU_944453_0_0_1"/>
<name>A8IUM5_CHLRE</name>
<gene>
    <name evidence="2" type="ORF">CHLRE_14g633250v5</name>
</gene>
<feature type="compositionally biased region" description="Polar residues" evidence="1">
    <location>
        <begin position="281"/>
        <end position="295"/>
    </location>
</feature>
<accession>A8IUM5</accession>
<feature type="region of interest" description="Disordered" evidence="1">
    <location>
        <begin position="267"/>
        <end position="295"/>
    </location>
</feature>
<dbReference type="InParanoid" id="A8IUM5"/>
<dbReference type="GeneID" id="5718227"/>
<dbReference type="PaxDb" id="3055-EDP03766"/>
<evidence type="ECO:0000313" key="2">
    <source>
        <dbReference type="EMBL" id="PNW73476.1"/>
    </source>
</evidence>
<keyword evidence="3" id="KW-1185">Reference proteome</keyword>
<dbReference type="Gramene" id="PNW73476">
    <property type="protein sequence ID" value="PNW73476"/>
    <property type="gene ID" value="CHLRE_14g633250v5"/>
</dbReference>